<protein>
    <submittedName>
        <fullName evidence="1">CIC11C00000002685</fullName>
    </submittedName>
</protein>
<organism evidence="1 2">
    <name type="scientific">Sungouiella intermedia</name>
    <dbReference type="NCBI Taxonomy" id="45354"/>
    <lineage>
        <taxon>Eukaryota</taxon>
        <taxon>Fungi</taxon>
        <taxon>Dikarya</taxon>
        <taxon>Ascomycota</taxon>
        <taxon>Saccharomycotina</taxon>
        <taxon>Pichiomycetes</taxon>
        <taxon>Metschnikowiaceae</taxon>
        <taxon>Sungouiella</taxon>
    </lineage>
</organism>
<name>A0A1L0BZV4_9ASCO</name>
<proteinExistence type="predicted"/>
<dbReference type="EMBL" id="LT635768">
    <property type="protein sequence ID" value="SGZ56779.1"/>
    <property type="molecule type" value="Genomic_DNA"/>
</dbReference>
<gene>
    <name evidence="1" type="ORF">SAMEA4029009_CIC11G00000002685</name>
</gene>
<sequence>MSVATSSFFSTYAQLINLAPDAPSDAFYGTDDYNKIDTLGPSLPKLPYVFPQASDAISENEDVVTVIVKSIKPPFKFSTLLNGIPLGYSIYKVKTKLVEDVDVLKNAGSTPGDLKVMIKAKVVSDATVLSSLISGDAEISFTVMVSAPKPKAVDPAEEVPVANENATVSVASWQKIYDILVADLGDVEAKAALEKFRNAL</sequence>
<dbReference type="AlphaFoldDB" id="A0A1L0BZV4"/>
<dbReference type="Proteomes" id="UP000182259">
    <property type="component" value="Chromosome V"/>
</dbReference>
<evidence type="ECO:0000313" key="2">
    <source>
        <dbReference type="Proteomes" id="UP000182259"/>
    </source>
</evidence>
<accession>A0A1L0BZV4</accession>
<dbReference type="Gene3D" id="3.10.20.90">
    <property type="entry name" value="Phosphatidylinositol 3-kinase Catalytic Subunit, Chain A, domain 1"/>
    <property type="match status" value="1"/>
</dbReference>
<evidence type="ECO:0000313" key="1">
    <source>
        <dbReference type="EMBL" id="SGZ56779.1"/>
    </source>
</evidence>
<reference evidence="1 2" key="1">
    <citation type="submission" date="2016-10" db="EMBL/GenBank/DDBJ databases">
        <authorList>
            <person name="de Groot N.N."/>
        </authorList>
    </citation>
    <scope>NUCLEOTIDE SEQUENCE [LARGE SCALE GENOMIC DNA]</scope>
    <source>
        <strain evidence="1 2">PYCC 4715</strain>
    </source>
</reference>